<dbReference type="Gene3D" id="1.10.260.40">
    <property type="entry name" value="lambda repressor-like DNA-binding domains"/>
    <property type="match status" value="1"/>
</dbReference>
<evidence type="ECO:0000259" key="1">
    <source>
        <dbReference type="PROSITE" id="PS50943"/>
    </source>
</evidence>
<dbReference type="PATRIC" id="fig|1233171.3.peg.3401"/>
<organism evidence="2 3">
    <name type="scientific">Paraclostridium bifermentans ATCC 638 = DSM 14991</name>
    <dbReference type="NCBI Taxonomy" id="1233171"/>
    <lineage>
        <taxon>Bacteria</taxon>
        <taxon>Bacillati</taxon>
        <taxon>Bacillota</taxon>
        <taxon>Clostridia</taxon>
        <taxon>Peptostreptococcales</taxon>
        <taxon>Peptostreptococcaceae</taxon>
        <taxon>Paraclostridium</taxon>
    </lineage>
</organism>
<dbReference type="CDD" id="cd00093">
    <property type="entry name" value="HTH_XRE"/>
    <property type="match status" value="1"/>
</dbReference>
<dbReference type="InterPro" id="IPR001387">
    <property type="entry name" value="Cro/C1-type_HTH"/>
</dbReference>
<reference evidence="2 3" key="1">
    <citation type="submission" date="2013-06" db="EMBL/GenBank/DDBJ databases">
        <authorList>
            <person name="Walk S."/>
            <person name="Aronoff D."/>
            <person name="Young V.Y."/>
            <person name="Marsh J."/>
            <person name="Harrison L."/>
            <person name="Daugherty S.C."/>
            <person name="Shefchek K.A."/>
            <person name="Hine E.E."/>
            <person name="Tallon L.J."/>
            <person name="Sadzewicz L.K."/>
            <person name="Rasko D.A."/>
        </authorList>
    </citation>
    <scope>NUCLEOTIDE SEQUENCE [LARGE SCALE GENOMIC DNA]</scope>
    <source>
        <strain evidence="2 3">ATCC 638</strain>
    </source>
</reference>
<dbReference type="PROSITE" id="PS50943">
    <property type="entry name" value="HTH_CROC1"/>
    <property type="match status" value="1"/>
</dbReference>
<dbReference type="AlphaFoldDB" id="T4V8A7"/>
<evidence type="ECO:0000313" key="2">
    <source>
        <dbReference type="EMBL" id="EQK39959.1"/>
    </source>
</evidence>
<dbReference type="Proteomes" id="UP000015688">
    <property type="component" value="Unassembled WGS sequence"/>
</dbReference>
<dbReference type="Pfam" id="PF01381">
    <property type="entry name" value="HTH_3"/>
    <property type="match status" value="1"/>
</dbReference>
<dbReference type="GO" id="GO:0003677">
    <property type="term" value="F:DNA binding"/>
    <property type="evidence" value="ECO:0007669"/>
    <property type="project" value="InterPro"/>
</dbReference>
<evidence type="ECO:0000313" key="3">
    <source>
        <dbReference type="Proteomes" id="UP000015688"/>
    </source>
</evidence>
<protein>
    <submittedName>
        <fullName evidence="2">Helix-turn-helix family protein</fullName>
    </submittedName>
</protein>
<comment type="caution">
    <text evidence="2">The sequence shown here is derived from an EMBL/GenBank/DDBJ whole genome shotgun (WGS) entry which is preliminary data.</text>
</comment>
<gene>
    <name evidence="2" type="ORF">C672_3533</name>
</gene>
<feature type="domain" description="HTH cro/C1-type" evidence="1">
    <location>
        <begin position="4"/>
        <end position="57"/>
    </location>
</feature>
<sequence>MKNLKLLRENKGYSKSQVSKYLGVTPETVGYIEKVNRVKYKYAIILADLYSIPLEVLYDICEVRI</sequence>
<name>T4V8A7_PARBF</name>
<dbReference type="RefSeq" id="WP_021434428.1">
    <property type="nucleotide sequence ID" value="NZ_AVNC01000022.1"/>
</dbReference>
<dbReference type="SMART" id="SM00530">
    <property type="entry name" value="HTH_XRE"/>
    <property type="match status" value="1"/>
</dbReference>
<dbReference type="InterPro" id="IPR010982">
    <property type="entry name" value="Lambda_DNA-bd_dom_sf"/>
</dbReference>
<dbReference type="SUPFAM" id="SSF47413">
    <property type="entry name" value="lambda repressor-like DNA-binding domains"/>
    <property type="match status" value="1"/>
</dbReference>
<dbReference type="EMBL" id="AVNC01000022">
    <property type="protein sequence ID" value="EQK39959.1"/>
    <property type="molecule type" value="Genomic_DNA"/>
</dbReference>
<proteinExistence type="predicted"/>
<dbReference type="GeneID" id="67474462"/>
<accession>T4V8A7</accession>